<dbReference type="InterPro" id="IPR006901">
    <property type="entry name" value="TrmK"/>
</dbReference>
<keyword evidence="1" id="KW-0808">Transferase</keyword>
<dbReference type="AlphaFoldDB" id="A0A2K3UXW1"/>
<dbReference type="PIRSF" id="PIRSF018637">
    <property type="entry name" value="TrmK"/>
    <property type="match status" value="1"/>
</dbReference>
<dbReference type="InterPro" id="IPR029063">
    <property type="entry name" value="SAM-dependent_MTases_sf"/>
</dbReference>
<proteinExistence type="predicted"/>
<dbReference type="Pfam" id="PF04816">
    <property type="entry name" value="TrmK"/>
    <property type="match status" value="1"/>
</dbReference>
<dbReference type="Proteomes" id="UP000236379">
    <property type="component" value="Unassembled WGS sequence"/>
</dbReference>
<dbReference type="PANTHER" id="PTHR38451">
    <property type="entry name" value="TRNA (ADENINE(22)-N(1))-METHYLTRANSFERASE"/>
    <property type="match status" value="1"/>
</dbReference>
<comment type="caution">
    <text evidence="1">The sequence shown here is derived from an EMBL/GenBank/DDBJ whole genome shotgun (WGS) entry which is preliminary data.</text>
</comment>
<evidence type="ECO:0000313" key="2">
    <source>
        <dbReference type="Proteomes" id="UP000236379"/>
    </source>
</evidence>
<dbReference type="SUPFAM" id="SSF53335">
    <property type="entry name" value="S-adenosyl-L-methionine-dependent methyltransferases"/>
    <property type="match status" value="1"/>
</dbReference>
<name>A0A2K3UXW1_9DEIO</name>
<protein>
    <submittedName>
        <fullName evidence="1">tRNA (Adenine-N(1))-methyltransferase</fullName>
    </submittedName>
</protein>
<keyword evidence="1" id="KW-0489">Methyltransferase</keyword>
<gene>
    <name evidence="1" type="ORF">CVO96_08175</name>
</gene>
<dbReference type="Gene3D" id="3.40.50.150">
    <property type="entry name" value="Vaccinia Virus protein VP39"/>
    <property type="match status" value="1"/>
</dbReference>
<dbReference type="RefSeq" id="WP_103311807.1">
    <property type="nucleotide sequence ID" value="NZ_PPPD01000001.1"/>
</dbReference>
<dbReference type="GO" id="GO:0032259">
    <property type="term" value="P:methylation"/>
    <property type="evidence" value="ECO:0007669"/>
    <property type="project" value="UniProtKB-KW"/>
</dbReference>
<sequence>MPSLDARLEAVLGLVHAHSHADIGSDHASLPIELIHRGQIVRGVIVELNSGPLLLARQNVRRAGLQDRIDVRAGDGFSPLAPGEVQSASLSGMGAQTMLGILDRAGETLPPALILQPNDSPRRVRVWALAHGYHLSAERLAEGHWTYPVLRLEQRGGPDPAYAGLPLDAALRYGPHLLGSGDPLARRQVWADIVRLSKVAAPGRPAEGDLAVAQAALSWLNR</sequence>
<organism evidence="1 2">
    <name type="scientific">Deinococcus koreensis</name>
    <dbReference type="NCBI Taxonomy" id="2054903"/>
    <lineage>
        <taxon>Bacteria</taxon>
        <taxon>Thermotogati</taxon>
        <taxon>Deinococcota</taxon>
        <taxon>Deinococci</taxon>
        <taxon>Deinococcales</taxon>
        <taxon>Deinococcaceae</taxon>
        <taxon>Deinococcus</taxon>
    </lineage>
</organism>
<reference evidence="1 2" key="1">
    <citation type="submission" date="2018-01" db="EMBL/GenBank/DDBJ databases">
        <title>Deinococcus koreensis sp. nov., a radiation-resistant bacterium isolated from river water.</title>
        <authorList>
            <person name="Choi A."/>
        </authorList>
    </citation>
    <scope>NUCLEOTIDE SEQUENCE [LARGE SCALE GENOMIC DNA]</scope>
    <source>
        <strain evidence="1 2">SJW1-2</strain>
    </source>
</reference>
<accession>A0A2K3UXW1</accession>
<dbReference type="PANTHER" id="PTHR38451:SF1">
    <property type="entry name" value="TRNA (ADENINE(22)-N(1))-METHYLTRANSFERASE"/>
    <property type="match status" value="1"/>
</dbReference>
<evidence type="ECO:0000313" key="1">
    <source>
        <dbReference type="EMBL" id="PNY81364.1"/>
    </source>
</evidence>
<dbReference type="GO" id="GO:0160105">
    <property type="term" value="F:tRNA (adenine(22)-N1)-methyltransferase activity"/>
    <property type="evidence" value="ECO:0007669"/>
    <property type="project" value="InterPro"/>
</dbReference>
<dbReference type="EMBL" id="PPPD01000001">
    <property type="protein sequence ID" value="PNY81364.1"/>
    <property type="molecule type" value="Genomic_DNA"/>
</dbReference>
<dbReference type="OrthoDB" id="5881184at2"/>
<keyword evidence="2" id="KW-1185">Reference proteome</keyword>